<reference evidence="4 5" key="1">
    <citation type="submission" date="2020-10" db="EMBL/GenBank/DDBJ databases">
        <title>Complete genome sequence of Paludibaculum fermentans P105T, a facultatively anaerobic acidobacterium capable of dissimilatory Fe(III) reduction.</title>
        <authorList>
            <person name="Dedysh S.N."/>
            <person name="Beletsky A.V."/>
            <person name="Kulichevskaya I.S."/>
            <person name="Mardanov A.V."/>
            <person name="Ravin N.V."/>
        </authorList>
    </citation>
    <scope>NUCLEOTIDE SEQUENCE [LARGE SCALE GENOMIC DNA]</scope>
    <source>
        <strain evidence="4 5">P105</strain>
    </source>
</reference>
<dbReference type="GO" id="GO:0046491">
    <property type="term" value="P:L-methylmalonyl-CoA metabolic process"/>
    <property type="evidence" value="ECO:0007669"/>
    <property type="project" value="TreeGrafter"/>
</dbReference>
<protein>
    <submittedName>
        <fullName evidence="4">VOC family protein</fullName>
    </submittedName>
</protein>
<evidence type="ECO:0000313" key="5">
    <source>
        <dbReference type="Proteomes" id="UP000593892"/>
    </source>
</evidence>
<dbReference type="RefSeq" id="WP_194452262.1">
    <property type="nucleotide sequence ID" value="NZ_CP063849.1"/>
</dbReference>
<keyword evidence="5" id="KW-1185">Reference proteome</keyword>
<evidence type="ECO:0000256" key="2">
    <source>
        <dbReference type="SAM" id="MobiDB-lite"/>
    </source>
</evidence>
<dbReference type="GO" id="GO:0046872">
    <property type="term" value="F:metal ion binding"/>
    <property type="evidence" value="ECO:0007669"/>
    <property type="project" value="UniProtKB-KW"/>
</dbReference>
<dbReference type="PROSITE" id="PS51819">
    <property type="entry name" value="VOC"/>
    <property type="match status" value="2"/>
</dbReference>
<dbReference type="Gene3D" id="3.10.180.10">
    <property type="entry name" value="2,3-Dihydroxybiphenyl 1,2-Dioxygenase, domain 1"/>
    <property type="match status" value="2"/>
</dbReference>
<dbReference type="AlphaFoldDB" id="A0A7S7NVJ0"/>
<dbReference type="SUPFAM" id="SSF54593">
    <property type="entry name" value="Glyoxalase/Bleomycin resistance protein/Dihydroxybiphenyl dioxygenase"/>
    <property type="match status" value="2"/>
</dbReference>
<dbReference type="InterPro" id="IPR051785">
    <property type="entry name" value="MMCE/EMCE_epimerase"/>
</dbReference>
<dbReference type="EMBL" id="CP063849">
    <property type="protein sequence ID" value="QOY90602.1"/>
    <property type="molecule type" value="Genomic_DNA"/>
</dbReference>
<evidence type="ECO:0000259" key="3">
    <source>
        <dbReference type="PROSITE" id="PS51819"/>
    </source>
</evidence>
<gene>
    <name evidence="4" type="ORF">IRI77_11830</name>
</gene>
<keyword evidence="1" id="KW-0479">Metal-binding</keyword>
<dbReference type="InterPro" id="IPR037523">
    <property type="entry name" value="VOC_core"/>
</dbReference>
<evidence type="ECO:0000256" key="1">
    <source>
        <dbReference type="ARBA" id="ARBA00022723"/>
    </source>
</evidence>
<dbReference type="PANTHER" id="PTHR43048">
    <property type="entry name" value="METHYLMALONYL-COA EPIMERASE"/>
    <property type="match status" value="1"/>
</dbReference>
<dbReference type="KEGG" id="pfer:IRI77_11830"/>
<dbReference type="InterPro" id="IPR029068">
    <property type="entry name" value="Glyas_Bleomycin-R_OHBP_Dase"/>
</dbReference>
<dbReference type="Proteomes" id="UP000593892">
    <property type="component" value="Chromosome"/>
</dbReference>
<proteinExistence type="predicted"/>
<name>A0A7S7NVJ0_PALFE</name>
<sequence>MKSALFLALLATVCSAQGVKRPKITGVAHIAVYAKDVEASRAFYHGLLGYEEAYWLTQPDGSLSLTFFKINERQYIELFPERAPNTDRLNHIALEVDNAEAMRTYLASQGVKVPERTPKGRTGNSNFMIQDPDGHSVEIVQYESDSASSRARGKSLPANRISDRAAHVGILVGSLDKAMDFYGRILGFEEIWRGSSTEKVLSWVNAKVPDGDDYVEFMLYSGPIAEPTKRGTAHHLCLFVPDIEKAKAALELMPGKAAYIRPLESKTGINRKRQLNLYDPDGTRVELMEPNTIDGKPTPSSKAPPPVGQP</sequence>
<feature type="region of interest" description="Disordered" evidence="2">
    <location>
        <begin position="283"/>
        <end position="310"/>
    </location>
</feature>
<feature type="domain" description="VOC" evidence="3">
    <location>
        <begin position="164"/>
        <end position="290"/>
    </location>
</feature>
<dbReference type="CDD" id="cd06587">
    <property type="entry name" value="VOC"/>
    <property type="match status" value="2"/>
</dbReference>
<dbReference type="Pfam" id="PF00903">
    <property type="entry name" value="Glyoxalase"/>
    <property type="match status" value="2"/>
</dbReference>
<dbReference type="PANTHER" id="PTHR43048:SF3">
    <property type="entry name" value="METHYLMALONYL-COA EPIMERASE, MITOCHONDRIAL"/>
    <property type="match status" value="1"/>
</dbReference>
<accession>A0A7S7NVJ0</accession>
<dbReference type="GO" id="GO:0004462">
    <property type="term" value="F:lactoylglutathione lyase activity"/>
    <property type="evidence" value="ECO:0007669"/>
    <property type="project" value="InterPro"/>
</dbReference>
<dbReference type="InterPro" id="IPR004360">
    <property type="entry name" value="Glyas_Fos-R_dOase_dom"/>
</dbReference>
<dbReference type="GO" id="GO:0004493">
    <property type="term" value="F:methylmalonyl-CoA epimerase activity"/>
    <property type="evidence" value="ECO:0007669"/>
    <property type="project" value="TreeGrafter"/>
</dbReference>
<dbReference type="PROSITE" id="PS00934">
    <property type="entry name" value="GLYOXALASE_I_1"/>
    <property type="match status" value="1"/>
</dbReference>
<organism evidence="4 5">
    <name type="scientific">Paludibaculum fermentans</name>
    <dbReference type="NCBI Taxonomy" id="1473598"/>
    <lineage>
        <taxon>Bacteria</taxon>
        <taxon>Pseudomonadati</taxon>
        <taxon>Acidobacteriota</taxon>
        <taxon>Terriglobia</taxon>
        <taxon>Bryobacterales</taxon>
        <taxon>Bryobacteraceae</taxon>
        <taxon>Paludibaculum</taxon>
    </lineage>
</organism>
<evidence type="ECO:0000313" key="4">
    <source>
        <dbReference type="EMBL" id="QOY90602.1"/>
    </source>
</evidence>
<dbReference type="InterPro" id="IPR018146">
    <property type="entry name" value="Glyoxalase_1_CS"/>
</dbReference>
<feature type="domain" description="VOC" evidence="3">
    <location>
        <begin position="26"/>
        <end position="142"/>
    </location>
</feature>